<dbReference type="EMBL" id="JACZDF010000001">
    <property type="protein sequence ID" value="MBD9698447.1"/>
    <property type="molecule type" value="Genomic_DNA"/>
</dbReference>
<accession>A0ABR9DMU0</accession>
<evidence type="ECO:0000313" key="2">
    <source>
        <dbReference type="EMBL" id="MBD9698447.1"/>
    </source>
</evidence>
<dbReference type="Proteomes" id="UP000642107">
    <property type="component" value="Unassembled WGS sequence"/>
</dbReference>
<name>A0ABR9DMU0_9MICO</name>
<sequence length="153" mass="17249">MELSIDLPLDSAGFLRRECPHCEQQFKWHHGRTDTAPEDYLDPEIYFCPLCGQPAAPDTWWTPAQLELVEQHAAGAVHDMMGDVLADAFKRRRSSSLKFTVSKNERPEPPDPLTEPDDMEEIAPPCHPWEPIKVPETREAPFHCLACGAAFAV</sequence>
<organism evidence="2 3">
    <name type="scientific">Flavimobilis rhizosphaerae</name>
    <dbReference type="NCBI Taxonomy" id="2775421"/>
    <lineage>
        <taxon>Bacteria</taxon>
        <taxon>Bacillati</taxon>
        <taxon>Actinomycetota</taxon>
        <taxon>Actinomycetes</taxon>
        <taxon>Micrococcales</taxon>
        <taxon>Jonesiaceae</taxon>
        <taxon>Flavimobilis</taxon>
    </lineage>
</organism>
<reference evidence="2 3" key="1">
    <citation type="submission" date="2020-09" db="EMBL/GenBank/DDBJ databases">
        <title>Flavimobilis rhizosphaerae sp. nov., isolated from rhizosphere soil of Spartina alterniflora.</title>
        <authorList>
            <person name="Hanqin C."/>
        </authorList>
    </citation>
    <scope>NUCLEOTIDE SEQUENCE [LARGE SCALE GENOMIC DNA]</scope>
    <source>
        <strain evidence="2 3">GY 10621</strain>
    </source>
</reference>
<evidence type="ECO:0000313" key="3">
    <source>
        <dbReference type="Proteomes" id="UP000642107"/>
    </source>
</evidence>
<feature type="region of interest" description="Disordered" evidence="1">
    <location>
        <begin position="99"/>
        <end position="130"/>
    </location>
</feature>
<proteinExistence type="predicted"/>
<gene>
    <name evidence="2" type="ORF">IGS67_02915</name>
</gene>
<comment type="caution">
    <text evidence="2">The sequence shown here is derived from an EMBL/GenBank/DDBJ whole genome shotgun (WGS) entry which is preliminary data.</text>
</comment>
<protein>
    <submittedName>
        <fullName evidence="2">Uncharacterized protein</fullName>
    </submittedName>
</protein>
<evidence type="ECO:0000256" key="1">
    <source>
        <dbReference type="SAM" id="MobiDB-lite"/>
    </source>
</evidence>
<dbReference type="RefSeq" id="WP_192277616.1">
    <property type="nucleotide sequence ID" value="NZ_JACZDF010000001.1"/>
</dbReference>
<keyword evidence="3" id="KW-1185">Reference proteome</keyword>